<dbReference type="InterPro" id="IPR025345">
    <property type="entry name" value="DUF4249"/>
</dbReference>
<gene>
    <name evidence="1" type="ORF">DXU93_04655</name>
</gene>
<dbReference type="AlphaFoldDB" id="A0A3E1EZY6"/>
<dbReference type="EMBL" id="QURB01000002">
    <property type="protein sequence ID" value="RFC55115.1"/>
    <property type="molecule type" value="Genomic_DNA"/>
</dbReference>
<protein>
    <submittedName>
        <fullName evidence="1">DUF4249 domain-containing protein</fullName>
    </submittedName>
</protein>
<evidence type="ECO:0000313" key="1">
    <source>
        <dbReference type="EMBL" id="RFC55115.1"/>
    </source>
</evidence>
<keyword evidence="2" id="KW-1185">Reference proteome</keyword>
<name>A0A3E1EZY6_9FLAO</name>
<sequence length="264" mass="29574">MKKILLISSLILFITSSCEKVIDLETSNTEPKMVIEAKYDAVNEEVFVKISKTVDVFSTEDFPNISGATVQITDENGTTTDLIDQGDGTYLLENYTPVYNSLYSMKVNVEGVAYESSDYLNPIVPLDSLTQELQPSSSFFEGGYVVYMNLTDPVGENYYRAIRKVNGEYRRDLGDQFLFDDGFSEGNSQKVPLFSEFYQEDDTITVELLSYSDNSFTYFQELNAIAQGSDASAAPANPTFRWSNDALGNFSVYGFDSKTIIIEE</sequence>
<evidence type="ECO:0000313" key="2">
    <source>
        <dbReference type="Proteomes" id="UP000257127"/>
    </source>
</evidence>
<dbReference type="OrthoDB" id="637707at2"/>
<dbReference type="Proteomes" id="UP000257127">
    <property type="component" value="Unassembled WGS sequence"/>
</dbReference>
<accession>A0A3E1EZY6</accession>
<organism evidence="1 2">
    <name type="scientific">Brumimicrobium aurantiacum</name>
    <dbReference type="NCBI Taxonomy" id="1737063"/>
    <lineage>
        <taxon>Bacteria</taxon>
        <taxon>Pseudomonadati</taxon>
        <taxon>Bacteroidota</taxon>
        <taxon>Flavobacteriia</taxon>
        <taxon>Flavobacteriales</taxon>
        <taxon>Crocinitomicaceae</taxon>
        <taxon>Brumimicrobium</taxon>
    </lineage>
</organism>
<dbReference type="RefSeq" id="WP_116880094.1">
    <property type="nucleotide sequence ID" value="NZ_QURB01000002.1"/>
</dbReference>
<reference evidence="1 2" key="1">
    <citation type="submission" date="2018-08" db="EMBL/GenBank/DDBJ databases">
        <title>The draft genome squence of Brumimicrobium sp. N62.</title>
        <authorList>
            <person name="Du Z.-J."/>
            <person name="Luo H.-R."/>
        </authorList>
    </citation>
    <scope>NUCLEOTIDE SEQUENCE [LARGE SCALE GENOMIC DNA]</scope>
    <source>
        <strain evidence="1 2">N62</strain>
    </source>
</reference>
<comment type="caution">
    <text evidence="1">The sequence shown here is derived from an EMBL/GenBank/DDBJ whole genome shotgun (WGS) entry which is preliminary data.</text>
</comment>
<dbReference type="Pfam" id="PF14054">
    <property type="entry name" value="DUF4249"/>
    <property type="match status" value="1"/>
</dbReference>
<proteinExistence type="predicted"/>
<dbReference type="PROSITE" id="PS51257">
    <property type="entry name" value="PROKAR_LIPOPROTEIN"/>
    <property type="match status" value="1"/>
</dbReference>